<accession>A0ACC2P707</accession>
<sequence length="142" mass="15831">MLGRRPHNLSIPRDEHTCLPMSSPQHTPPLIRSTRRAPNRTSESVERPSGTHPSDRRTGSLARPRQTRQTTWLRTAPSVNELILPQEDPWFLHPADLVTTRRRVEASLGSGGSKYGSIIEATYAGARLPRPSTGRANPLQRS</sequence>
<dbReference type="EMBL" id="CM056742">
    <property type="protein sequence ID" value="KAJ8679359.1"/>
    <property type="molecule type" value="Genomic_DNA"/>
</dbReference>
<keyword evidence="2" id="KW-1185">Reference proteome</keyword>
<evidence type="ECO:0000313" key="2">
    <source>
        <dbReference type="Proteomes" id="UP001239111"/>
    </source>
</evidence>
<proteinExistence type="predicted"/>
<name>A0ACC2P707_9HYME</name>
<comment type="caution">
    <text evidence="1">The sequence shown here is derived from an EMBL/GenBank/DDBJ whole genome shotgun (WGS) entry which is preliminary data.</text>
</comment>
<reference evidence="1" key="1">
    <citation type="submission" date="2023-04" db="EMBL/GenBank/DDBJ databases">
        <title>A chromosome-level genome assembly of the parasitoid wasp Eretmocerus hayati.</title>
        <authorList>
            <person name="Zhong Y."/>
            <person name="Liu S."/>
            <person name="Liu Y."/>
        </authorList>
    </citation>
    <scope>NUCLEOTIDE SEQUENCE</scope>
    <source>
        <strain evidence="1">ZJU_SS_LIU_2023</strain>
    </source>
</reference>
<organism evidence="1 2">
    <name type="scientific">Eretmocerus hayati</name>
    <dbReference type="NCBI Taxonomy" id="131215"/>
    <lineage>
        <taxon>Eukaryota</taxon>
        <taxon>Metazoa</taxon>
        <taxon>Ecdysozoa</taxon>
        <taxon>Arthropoda</taxon>
        <taxon>Hexapoda</taxon>
        <taxon>Insecta</taxon>
        <taxon>Pterygota</taxon>
        <taxon>Neoptera</taxon>
        <taxon>Endopterygota</taxon>
        <taxon>Hymenoptera</taxon>
        <taxon>Apocrita</taxon>
        <taxon>Proctotrupomorpha</taxon>
        <taxon>Chalcidoidea</taxon>
        <taxon>Aphelinidae</taxon>
        <taxon>Aphelininae</taxon>
        <taxon>Eretmocerus</taxon>
    </lineage>
</organism>
<dbReference type="Proteomes" id="UP001239111">
    <property type="component" value="Chromosome 2"/>
</dbReference>
<gene>
    <name evidence="1" type="ORF">QAD02_015146</name>
</gene>
<evidence type="ECO:0000313" key="1">
    <source>
        <dbReference type="EMBL" id="KAJ8679359.1"/>
    </source>
</evidence>
<protein>
    <submittedName>
        <fullName evidence="1">Uncharacterized protein</fullName>
    </submittedName>
</protein>